<evidence type="ECO:0000313" key="3">
    <source>
        <dbReference type="Proteomes" id="UP001385951"/>
    </source>
</evidence>
<dbReference type="InterPro" id="IPR001357">
    <property type="entry name" value="BRCT_dom"/>
</dbReference>
<sequence>MLGWTSDRVVDYVTSAATGHQRGDGRGTAQKAYHQSRGKKLAEQLPEKPTNREANVLWNTRIYINGYLANTTDIEMKRIITLAGGQVLQTASGATHILTSQQLNGSKTHKLLTGKSKIKPHVVRPEWVMDSVEANKRLPERRYSVIKDSSVSSLVDMLSVPGSSSRNPIEVA</sequence>
<feature type="domain" description="BRCT" evidence="1">
    <location>
        <begin position="52"/>
        <end position="145"/>
    </location>
</feature>
<dbReference type="Proteomes" id="UP001385951">
    <property type="component" value="Unassembled WGS sequence"/>
</dbReference>
<dbReference type="GO" id="GO:0042276">
    <property type="term" value="P:error-prone translesion synthesis"/>
    <property type="evidence" value="ECO:0007669"/>
    <property type="project" value="TreeGrafter"/>
</dbReference>
<gene>
    <name evidence="2" type="ORF">QCA50_000613</name>
</gene>
<dbReference type="PANTHER" id="PTHR45990:SF1">
    <property type="entry name" value="DNA REPAIR PROTEIN REV1"/>
    <property type="match status" value="1"/>
</dbReference>
<dbReference type="PROSITE" id="PS50172">
    <property type="entry name" value="BRCT"/>
    <property type="match status" value="1"/>
</dbReference>
<dbReference type="SMART" id="SM00292">
    <property type="entry name" value="BRCT"/>
    <property type="match status" value="1"/>
</dbReference>
<dbReference type="GO" id="GO:0005634">
    <property type="term" value="C:nucleus"/>
    <property type="evidence" value="ECO:0007669"/>
    <property type="project" value="TreeGrafter"/>
</dbReference>
<name>A0AAW0GYA0_9APHY</name>
<dbReference type="GO" id="GO:0017125">
    <property type="term" value="F:deoxycytidyl transferase activity"/>
    <property type="evidence" value="ECO:0007669"/>
    <property type="project" value="TreeGrafter"/>
</dbReference>
<dbReference type="SUPFAM" id="SSF52113">
    <property type="entry name" value="BRCT domain"/>
    <property type="match status" value="1"/>
</dbReference>
<reference evidence="2 3" key="1">
    <citation type="submission" date="2022-09" db="EMBL/GenBank/DDBJ databases">
        <authorList>
            <person name="Palmer J.M."/>
        </authorList>
    </citation>
    <scope>NUCLEOTIDE SEQUENCE [LARGE SCALE GENOMIC DNA]</scope>
    <source>
        <strain evidence="2 3">DSM 7382</strain>
    </source>
</reference>
<accession>A0AAW0GYA0</accession>
<evidence type="ECO:0000259" key="1">
    <source>
        <dbReference type="PROSITE" id="PS50172"/>
    </source>
</evidence>
<dbReference type="GO" id="GO:0003887">
    <property type="term" value="F:DNA-directed DNA polymerase activity"/>
    <property type="evidence" value="ECO:0007669"/>
    <property type="project" value="TreeGrafter"/>
</dbReference>
<evidence type="ECO:0000313" key="2">
    <source>
        <dbReference type="EMBL" id="KAK7695973.1"/>
    </source>
</evidence>
<dbReference type="EMBL" id="JASBNA010000001">
    <property type="protein sequence ID" value="KAK7695973.1"/>
    <property type="molecule type" value="Genomic_DNA"/>
</dbReference>
<dbReference type="Gene3D" id="3.40.50.10190">
    <property type="entry name" value="BRCT domain"/>
    <property type="match status" value="1"/>
</dbReference>
<dbReference type="PANTHER" id="PTHR45990">
    <property type="entry name" value="DNA REPAIR PROTEIN REV1"/>
    <property type="match status" value="1"/>
</dbReference>
<comment type="caution">
    <text evidence="2">The sequence shown here is derived from an EMBL/GenBank/DDBJ whole genome shotgun (WGS) entry which is preliminary data.</text>
</comment>
<dbReference type="Pfam" id="PF16589">
    <property type="entry name" value="BRCT_2"/>
    <property type="match status" value="1"/>
</dbReference>
<protein>
    <recommendedName>
        <fullName evidence="1">BRCT domain-containing protein</fullName>
    </recommendedName>
</protein>
<dbReference type="InterPro" id="IPR036420">
    <property type="entry name" value="BRCT_dom_sf"/>
</dbReference>
<keyword evidence="3" id="KW-1185">Reference proteome</keyword>
<dbReference type="AlphaFoldDB" id="A0AAW0GYA0"/>
<proteinExistence type="predicted"/>
<dbReference type="GO" id="GO:0070987">
    <property type="term" value="P:error-free translesion synthesis"/>
    <property type="evidence" value="ECO:0007669"/>
    <property type="project" value="TreeGrafter"/>
</dbReference>
<organism evidence="2 3">
    <name type="scientific">Cerrena zonata</name>
    <dbReference type="NCBI Taxonomy" id="2478898"/>
    <lineage>
        <taxon>Eukaryota</taxon>
        <taxon>Fungi</taxon>
        <taxon>Dikarya</taxon>
        <taxon>Basidiomycota</taxon>
        <taxon>Agaricomycotina</taxon>
        <taxon>Agaricomycetes</taxon>
        <taxon>Polyporales</taxon>
        <taxon>Cerrenaceae</taxon>
        <taxon>Cerrena</taxon>
    </lineage>
</organism>